<accession>A0AAW4L2R4</accession>
<gene>
    <name evidence="2" type="ORF">KI809_13025</name>
</gene>
<reference evidence="2 3" key="1">
    <citation type="submission" date="2021-05" db="EMBL/GenBank/DDBJ databases">
        <title>The draft genome of Geobacter pelophilus DSM 12255.</title>
        <authorList>
            <person name="Xu Z."/>
            <person name="Masuda Y."/>
            <person name="Itoh H."/>
            <person name="Senoo K."/>
        </authorList>
    </citation>
    <scope>NUCLEOTIDE SEQUENCE [LARGE SCALE GENOMIC DNA]</scope>
    <source>
        <strain evidence="2 3">DSM 12255</strain>
    </source>
</reference>
<dbReference type="SUPFAM" id="SSF141371">
    <property type="entry name" value="PilZ domain-like"/>
    <property type="match status" value="1"/>
</dbReference>
<feature type="domain" description="PilZ" evidence="1">
    <location>
        <begin position="4"/>
        <end position="101"/>
    </location>
</feature>
<protein>
    <submittedName>
        <fullName evidence="2">PilZ domain-containing protein</fullName>
    </submittedName>
</protein>
<evidence type="ECO:0000259" key="1">
    <source>
        <dbReference type="Pfam" id="PF07238"/>
    </source>
</evidence>
<keyword evidence="3" id="KW-1185">Reference proteome</keyword>
<dbReference type="InterPro" id="IPR009875">
    <property type="entry name" value="PilZ_domain"/>
</dbReference>
<dbReference type="GO" id="GO:0035438">
    <property type="term" value="F:cyclic-di-GMP binding"/>
    <property type="evidence" value="ECO:0007669"/>
    <property type="project" value="InterPro"/>
</dbReference>
<comment type="caution">
    <text evidence="2">The sequence shown here is derived from an EMBL/GenBank/DDBJ whole genome shotgun (WGS) entry which is preliminary data.</text>
</comment>
<name>A0AAW4L2R4_9BACT</name>
<dbReference type="EMBL" id="JAHCVJ010000005">
    <property type="protein sequence ID" value="MBT0665223.1"/>
    <property type="molecule type" value="Genomic_DNA"/>
</dbReference>
<dbReference type="Proteomes" id="UP000811899">
    <property type="component" value="Unassembled WGS sequence"/>
</dbReference>
<sequence length="117" mass="12933">MEGRRDKRAQVQIGCWIVSPGGESCCCSTFDISDNGISIATNSPLPVGQTICLQFYTPQSASALSISAEVIWSNTGQDSAMGLRFLNITEEEVKQLREMTAQMLQREHSAKQRHKLL</sequence>
<dbReference type="RefSeq" id="WP_214171997.1">
    <property type="nucleotide sequence ID" value="NZ_JAHCVJ010000005.1"/>
</dbReference>
<dbReference type="Gene3D" id="2.40.10.220">
    <property type="entry name" value="predicted glycosyltransferase like domains"/>
    <property type="match status" value="1"/>
</dbReference>
<evidence type="ECO:0000313" key="3">
    <source>
        <dbReference type="Proteomes" id="UP000811899"/>
    </source>
</evidence>
<organism evidence="2 3">
    <name type="scientific">Geoanaerobacter pelophilus</name>
    <dbReference type="NCBI Taxonomy" id="60036"/>
    <lineage>
        <taxon>Bacteria</taxon>
        <taxon>Pseudomonadati</taxon>
        <taxon>Thermodesulfobacteriota</taxon>
        <taxon>Desulfuromonadia</taxon>
        <taxon>Geobacterales</taxon>
        <taxon>Geobacteraceae</taxon>
        <taxon>Geoanaerobacter</taxon>
    </lineage>
</organism>
<dbReference type="Pfam" id="PF07238">
    <property type="entry name" value="PilZ"/>
    <property type="match status" value="1"/>
</dbReference>
<proteinExistence type="predicted"/>
<dbReference type="AlphaFoldDB" id="A0AAW4L2R4"/>
<evidence type="ECO:0000313" key="2">
    <source>
        <dbReference type="EMBL" id="MBT0665223.1"/>
    </source>
</evidence>